<feature type="transmembrane region" description="Helical" evidence="1">
    <location>
        <begin position="27"/>
        <end position="47"/>
    </location>
</feature>
<keyword evidence="1" id="KW-0812">Transmembrane</keyword>
<evidence type="ECO:0000313" key="3">
    <source>
        <dbReference type="Proteomes" id="UP000663908"/>
    </source>
</evidence>
<evidence type="ECO:0000256" key="1">
    <source>
        <dbReference type="SAM" id="Phobius"/>
    </source>
</evidence>
<keyword evidence="1" id="KW-0472">Membrane</keyword>
<sequence length="104" mass="11785">MSSLRPSWRPASSWWYSAQRRPWHRPLVLFSAAMVVMAVMSAVGLVVDDRVLVGAPIWFKPFKFAVSFVAYCLSLAWMLSLLPAAGAWAGGRVRSSRWRVSSRW</sequence>
<reference evidence="2 3" key="1">
    <citation type="submission" date="2021-03" db="EMBL/GenBank/DDBJ databases">
        <title>Complete genome sequence of Streptomyces cyanogenus S136, producer of anticancer angucycline landomycin A.</title>
        <authorList>
            <person name="Hrab P."/>
            <person name="Ruckert C."/>
            <person name="Busche T."/>
            <person name="Ostash I."/>
            <person name="Kalinowski J."/>
            <person name="Fedorenko V."/>
            <person name="Yushchuk O."/>
            <person name="Ostash B."/>
        </authorList>
    </citation>
    <scope>NUCLEOTIDE SEQUENCE [LARGE SCALE GENOMIC DNA]</scope>
    <source>
        <strain evidence="2 3">S136</strain>
    </source>
</reference>
<accession>A0ABX7THE6</accession>
<evidence type="ECO:0000313" key="2">
    <source>
        <dbReference type="EMBL" id="QTD95854.1"/>
    </source>
</evidence>
<protein>
    <submittedName>
        <fullName evidence="2">Uncharacterized protein</fullName>
    </submittedName>
</protein>
<dbReference type="Proteomes" id="UP000663908">
    <property type="component" value="Chromosome"/>
</dbReference>
<proteinExistence type="predicted"/>
<feature type="transmembrane region" description="Helical" evidence="1">
    <location>
        <begin position="67"/>
        <end position="89"/>
    </location>
</feature>
<organism evidence="2 3">
    <name type="scientific">Streptomyces cyanogenus</name>
    <dbReference type="NCBI Taxonomy" id="80860"/>
    <lineage>
        <taxon>Bacteria</taxon>
        <taxon>Bacillati</taxon>
        <taxon>Actinomycetota</taxon>
        <taxon>Actinomycetes</taxon>
        <taxon>Kitasatosporales</taxon>
        <taxon>Streptomycetaceae</taxon>
        <taxon>Streptomyces</taxon>
    </lineage>
</organism>
<keyword evidence="3" id="KW-1185">Reference proteome</keyword>
<keyword evidence="1" id="KW-1133">Transmembrane helix</keyword>
<dbReference type="EMBL" id="CP071839">
    <property type="protein sequence ID" value="QTD95854.1"/>
    <property type="molecule type" value="Genomic_DNA"/>
</dbReference>
<gene>
    <name evidence="2" type="ORF">S1361_00785</name>
</gene>
<name>A0ABX7THE6_STRCY</name>